<dbReference type="AlphaFoldDB" id="A0A2N6T4N4"/>
<proteinExistence type="predicted"/>
<evidence type="ECO:0000313" key="2">
    <source>
        <dbReference type="EMBL" id="PMC64283.1"/>
    </source>
</evidence>
<keyword evidence="1" id="KW-0812">Transmembrane</keyword>
<keyword evidence="1" id="KW-0472">Membrane</keyword>
<feature type="transmembrane region" description="Helical" evidence="1">
    <location>
        <begin position="31"/>
        <end position="52"/>
    </location>
</feature>
<dbReference type="EMBL" id="PNHG01000008">
    <property type="protein sequence ID" value="PMC64283.1"/>
    <property type="molecule type" value="Genomic_DNA"/>
</dbReference>
<dbReference type="Proteomes" id="UP000235836">
    <property type="component" value="Unassembled WGS sequence"/>
</dbReference>
<protein>
    <submittedName>
        <fullName evidence="2">Uncharacterized protein</fullName>
    </submittedName>
</protein>
<gene>
    <name evidence="2" type="ORF">CJ203_06915</name>
</gene>
<evidence type="ECO:0000313" key="3">
    <source>
        <dbReference type="Proteomes" id="UP000235836"/>
    </source>
</evidence>
<accession>A0A2N6T4N4</accession>
<evidence type="ECO:0000256" key="1">
    <source>
        <dbReference type="SAM" id="Phobius"/>
    </source>
</evidence>
<keyword evidence="1" id="KW-1133">Transmembrane helix</keyword>
<reference evidence="2 3" key="1">
    <citation type="submission" date="2017-09" db="EMBL/GenBank/DDBJ databases">
        <title>Bacterial strain isolated from the female urinary microbiota.</title>
        <authorList>
            <person name="Thomas-White K."/>
            <person name="Kumar N."/>
            <person name="Forster S."/>
            <person name="Putonti C."/>
            <person name="Lawley T."/>
            <person name="Wolfe A.J."/>
        </authorList>
    </citation>
    <scope>NUCLEOTIDE SEQUENCE [LARGE SCALE GENOMIC DNA]</scope>
    <source>
        <strain evidence="2 3">UMB0792</strain>
    </source>
</reference>
<name>A0A2N6T4N4_9CORY</name>
<keyword evidence="3" id="KW-1185">Reference proteome</keyword>
<sequence length="124" mass="13468">MPWVITGVAVFTSIGFAIALATSTPDGAKTTLDFIARLFGPVCAAGIAWAGVDHTVRNSRKQDQSKEWYANLRWAADLCKDNNQTEIQIGVAVLDSLDGLPFLRTEEQKLIDALLETVVDSSTE</sequence>
<comment type="caution">
    <text evidence="2">The sequence shown here is derived from an EMBL/GenBank/DDBJ whole genome shotgun (WGS) entry which is preliminary data.</text>
</comment>
<organism evidence="2 3">
    <name type="scientific">Corynebacterium tuscaniense</name>
    <dbReference type="NCBI Taxonomy" id="302449"/>
    <lineage>
        <taxon>Bacteria</taxon>
        <taxon>Bacillati</taxon>
        <taxon>Actinomycetota</taxon>
        <taxon>Actinomycetes</taxon>
        <taxon>Mycobacteriales</taxon>
        <taxon>Corynebacteriaceae</taxon>
        <taxon>Corynebacterium</taxon>
    </lineage>
</organism>